<dbReference type="SUPFAM" id="SSF49562">
    <property type="entry name" value="C2 domain (Calcium/lipid-binding domain, CaLB)"/>
    <property type="match status" value="2"/>
</dbReference>
<evidence type="ECO:0000259" key="8">
    <source>
        <dbReference type="PROSITE" id="PS50916"/>
    </source>
</evidence>
<evidence type="ECO:0000256" key="4">
    <source>
        <dbReference type="PROSITE-ProRule" id="PRU00091"/>
    </source>
</evidence>
<sequence length="742" mass="83148">MGLSKRQASCPKSKIAYRMVCEDRVTGLQKRLSFRATSYPYGGGTLHHYRASFADFVSNTCHQQKSINPETVIRRAEALDLSEQERVGRLVDRLENMKRNCVSAGNLSGSADTSHSRYSCALCGEKFTVLGAGPAICKDCRKHICQKCGIEATMVSCGSQIGFAQNSQRPRLFLCRICSETREMWKKSGAWFFKGLPKYVLPDKKLERGRPRRTSRASSWAVVNNLRSLESLEPDSSSDEDAGRRLAMSRSLGTHEASSPTPTLAEEKNNRSSTPVFGPRGDAYSRQNSGNAGDYSNGLRSASATDVGQSQFSSTASVQPLPSPRGSGHGMQGRNSGQGFQSQFMNEHRQTSSDQLNSNQVHSFRKDSIESSSSQGLMMLDQNQSHSLLHYHEMDPEILVVNNEGPINNQNHSEALQQIVRGLTAAAGDGYGTLEVSLLYDPAAQYLQCRVQRARGLRPMDIHGLTDSFCKLNILPIAIGSPSQRLRTKTVHKTRDPEYNEMVTFYGITETDMKNGRALHILVLQDDRAGKDFLGEAKLPLCQLQPYRMIHYNVYLENHCQVEHEEEVWGEDLSPRGQILVTLSYSTRRRALLVNILRAANLPAMDSNGFSDPFVKLYLIKRPEDNSQQTSGSFSNVQYNKKKESRKPTSAIYNTGIKWKTLNPEWNEEFAFETRLTDLTSQMLCLSVWDKDLGKSNDYLGGLILSCSSKGERLRHWIDAIKFPDHRHQAWHSLQEDPIPTE</sequence>
<dbReference type="Pfam" id="PF02318">
    <property type="entry name" value="FYVE_2"/>
    <property type="match status" value="1"/>
</dbReference>
<dbReference type="PROSITE" id="PS50004">
    <property type="entry name" value="C2"/>
    <property type="match status" value="2"/>
</dbReference>
<dbReference type="Proteomes" id="UP000829291">
    <property type="component" value="Chromosome 2"/>
</dbReference>
<dbReference type="InterPro" id="IPR017455">
    <property type="entry name" value="Znf_FYVE-rel"/>
</dbReference>
<dbReference type="RefSeq" id="XP_046586249.1">
    <property type="nucleotide sequence ID" value="XM_046730293.1"/>
</dbReference>
<accession>A0ABM3FE01</accession>
<evidence type="ECO:0000313" key="9">
    <source>
        <dbReference type="Proteomes" id="UP000829291"/>
    </source>
</evidence>
<keyword evidence="1" id="KW-0479">Metal-binding</keyword>
<dbReference type="PROSITE" id="PS50178">
    <property type="entry name" value="ZF_FYVE"/>
    <property type="match status" value="1"/>
</dbReference>
<dbReference type="InterPro" id="IPR000008">
    <property type="entry name" value="C2_dom"/>
</dbReference>
<evidence type="ECO:0000256" key="5">
    <source>
        <dbReference type="SAM" id="MobiDB-lite"/>
    </source>
</evidence>
<dbReference type="InterPro" id="IPR035892">
    <property type="entry name" value="C2_domain_sf"/>
</dbReference>
<evidence type="ECO:0000313" key="10">
    <source>
        <dbReference type="RefSeq" id="XP_046586246.1"/>
    </source>
</evidence>
<dbReference type="RefSeq" id="XP_046586247.1">
    <property type="nucleotide sequence ID" value="XM_046730291.1"/>
</dbReference>
<evidence type="ECO:0000313" key="11">
    <source>
        <dbReference type="RefSeq" id="XP_046586247.1"/>
    </source>
</evidence>
<dbReference type="InterPro" id="IPR011011">
    <property type="entry name" value="Znf_FYVE_PHD"/>
</dbReference>
<gene>
    <name evidence="10 11 12 13 14 15" type="primary">LOC107223334</name>
</gene>
<evidence type="ECO:0000313" key="13">
    <source>
        <dbReference type="RefSeq" id="XP_046586250.1"/>
    </source>
</evidence>
<organism evidence="9 12">
    <name type="scientific">Neodiprion lecontei</name>
    <name type="common">Redheaded pine sawfly</name>
    <dbReference type="NCBI Taxonomy" id="441921"/>
    <lineage>
        <taxon>Eukaryota</taxon>
        <taxon>Metazoa</taxon>
        <taxon>Ecdysozoa</taxon>
        <taxon>Arthropoda</taxon>
        <taxon>Hexapoda</taxon>
        <taxon>Insecta</taxon>
        <taxon>Pterygota</taxon>
        <taxon>Neoptera</taxon>
        <taxon>Endopterygota</taxon>
        <taxon>Hymenoptera</taxon>
        <taxon>Tenthredinoidea</taxon>
        <taxon>Diprionidae</taxon>
        <taxon>Diprioninae</taxon>
        <taxon>Neodiprion</taxon>
    </lineage>
</organism>
<dbReference type="Gene3D" id="3.30.40.10">
    <property type="entry name" value="Zinc/RING finger domain, C3HC4 (zinc finger)"/>
    <property type="match status" value="1"/>
</dbReference>
<feature type="domain" description="C2" evidence="6">
    <location>
        <begin position="575"/>
        <end position="718"/>
    </location>
</feature>
<feature type="domain" description="RabBD" evidence="8">
    <location>
        <begin position="55"/>
        <end position="195"/>
    </location>
</feature>
<feature type="domain" description="C2" evidence="6">
    <location>
        <begin position="430"/>
        <end position="554"/>
    </location>
</feature>
<keyword evidence="3" id="KW-0862">Zinc</keyword>
<protein>
    <submittedName>
        <fullName evidence="10 11">Rabphilin-3A isoform X1</fullName>
    </submittedName>
</protein>
<dbReference type="RefSeq" id="XP_046586246.1">
    <property type="nucleotide sequence ID" value="XM_046730290.1"/>
</dbReference>
<keyword evidence="9" id="KW-1185">Reference proteome</keyword>
<feature type="compositionally biased region" description="Polar residues" evidence="5">
    <location>
        <begin position="333"/>
        <end position="345"/>
    </location>
</feature>
<dbReference type="CDD" id="cd08384">
    <property type="entry name" value="C2B_Rabphilin_Doc2"/>
    <property type="match status" value="1"/>
</dbReference>
<dbReference type="PANTHER" id="PTHR45729:SF6">
    <property type="entry name" value="RABPHILIN, ISOFORM A"/>
    <property type="match status" value="1"/>
</dbReference>
<feature type="compositionally biased region" description="Polar residues" evidence="5">
    <location>
        <begin position="298"/>
        <end position="320"/>
    </location>
</feature>
<evidence type="ECO:0000313" key="12">
    <source>
        <dbReference type="RefSeq" id="XP_046586249.1"/>
    </source>
</evidence>
<dbReference type="PANTHER" id="PTHR45729">
    <property type="entry name" value="RABPHILIN, ISOFORM A"/>
    <property type="match status" value="1"/>
</dbReference>
<dbReference type="RefSeq" id="XP_046586250.1">
    <property type="nucleotide sequence ID" value="XM_046730294.1"/>
</dbReference>
<proteinExistence type="predicted"/>
<dbReference type="InterPro" id="IPR013083">
    <property type="entry name" value="Znf_RING/FYVE/PHD"/>
</dbReference>
<evidence type="ECO:0000259" key="6">
    <source>
        <dbReference type="PROSITE" id="PS50004"/>
    </source>
</evidence>
<evidence type="ECO:0000259" key="7">
    <source>
        <dbReference type="PROSITE" id="PS50178"/>
    </source>
</evidence>
<evidence type="ECO:0000256" key="2">
    <source>
        <dbReference type="ARBA" id="ARBA00022771"/>
    </source>
</evidence>
<dbReference type="GeneID" id="107223334"/>
<dbReference type="RefSeq" id="XP_046586252.1">
    <property type="nucleotide sequence ID" value="XM_046730296.1"/>
</dbReference>
<evidence type="ECO:0000256" key="1">
    <source>
        <dbReference type="ARBA" id="ARBA00022723"/>
    </source>
</evidence>
<evidence type="ECO:0000256" key="3">
    <source>
        <dbReference type="ARBA" id="ARBA00022833"/>
    </source>
</evidence>
<keyword evidence="2 4" id="KW-0863">Zinc-finger</keyword>
<dbReference type="Pfam" id="PF00168">
    <property type="entry name" value="C2"/>
    <property type="match status" value="2"/>
</dbReference>
<name>A0ABM3FE01_NEOLC</name>
<dbReference type="PROSITE" id="PS50916">
    <property type="entry name" value="RABBD"/>
    <property type="match status" value="1"/>
</dbReference>
<dbReference type="RefSeq" id="XP_046586251.1">
    <property type="nucleotide sequence ID" value="XM_046730295.1"/>
</dbReference>
<feature type="region of interest" description="Disordered" evidence="5">
    <location>
        <begin position="250"/>
        <end position="373"/>
    </location>
</feature>
<feature type="domain" description="FYVE-type" evidence="7">
    <location>
        <begin position="114"/>
        <end position="183"/>
    </location>
</feature>
<dbReference type="SUPFAM" id="SSF57903">
    <property type="entry name" value="FYVE/PHD zinc finger"/>
    <property type="match status" value="1"/>
</dbReference>
<dbReference type="SMART" id="SM00239">
    <property type="entry name" value="C2"/>
    <property type="match status" value="2"/>
</dbReference>
<evidence type="ECO:0000313" key="15">
    <source>
        <dbReference type="RefSeq" id="XP_046586252.1"/>
    </source>
</evidence>
<evidence type="ECO:0000313" key="14">
    <source>
        <dbReference type="RefSeq" id="XP_046586251.1"/>
    </source>
</evidence>
<dbReference type="InterPro" id="IPR041282">
    <property type="entry name" value="FYVE_2"/>
</dbReference>
<feature type="compositionally biased region" description="Polar residues" evidence="5">
    <location>
        <begin position="352"/>
        <end position="362"/>
    </location>
</feature>
<dbReference type="InterPro" id="IPR043566">
    <property type="entry name" value="Rabphilin/DOC2/Noc2"/>
</dbReference>
<dbReference type="Gene3D" id="2.60.40.150">
    <property type="entry name" value="C2 domain"/>
    <property type="match status" value="2"/>
</dbReference>
<dbReference type="InterPro" id="IPR010911">
    <property type="entry name" value="Rab_BD"/>
</dbReference>
<reference evidence="10 11" key="1">
    <citation type="submission" date="2025-05" db="UniProtKB">
        <authorList>
            <consortium name="RefSeq"/>
        </authorList>
    </citation>
    <scope>IDENTIFICATION</scope>
    <source>
        <tissue evidence="10 11">Thorax and Abdomen</tissue>
    </source>
</reference>